<dbReference type="GO" id="GO:0009887">
    <property type="term" value="P:animal organ morphogenesis"/>
    <property type="evidence" value="ECO:0007669"/>
    <property type="project" value="UniProtKB-ARBA"/>
</dbReference>
<dbReference type="PROSITE" id="PS50057">
    <property type="entry name" value="FERM_3"/>
    <property type="match status" value="1"/>
</dbReference>
<evidence type="ECO:0000256" key="1">
    <source>
        <dbReference type="ARBA" id="ARBA00004282"/>
    </source>
</evidence>
<dbReference type="Pfam" id="PF09380">
    <property type="entry name" value="FERM_C"/>
    <property type="match status" value="1"/>
</dbReference>
<dbReference type="EMBL" id="BPLQ01010363">
    <property type="protein sequence ID" value="GIY50242.1"/>
    <property type="molecule type" value="Genomic_DNA"/>
</dbReference>
<dbReference type="SUPFAM" id="SSF54236">
    <property type="entry name" value="Ubiquitin-like"/>
    <property type="match status" value="1"/>
</dbReference>
<reference evidence="5 6" key="1">
    <citation type="submission" date="2021-06" db="EMBL/GenBank/DDBJ databases">
        <title>Caerostris darwini draft genome.</title>
        <authorList>
            <person name="Kono N."/>
            <person name="Arakawa K."/>
        </authorList>
    </citation>
    <scope>NUCLEOTIDE SEQUENCE [LARGE SCALE GENOMIC DNA]</scope>
</reference>
<dbReference type="Gene3D" id="3.10.20.90">
    <property type="entry name" value="Phosphatidylinositol 3-kinase Catalytic Subunit, Chain A, domain 1"/>
    <property type="match status" value="1"/>
</dbReference>
<evidence type="ECO:0000259" key="4">
    <source>
        <dbReference type="PROSITE" id="PS50057"/>
    </source>
</evidence>
<protein>
    <submittedName>
        <fullName evidence="5">FERM domain-containing protein 1</fullName>
    </submittedName>
</protein>
<dbReference type="Pfam" id="PF09379">
    <property type="entry name" value="FERM_N"/>
    <property type="match status" value="1"/>
</dbReference>
<evidence type="ECO:0000313" key="5">
    <source>
        <dbReference type="EMBL" id="GIY50242.1"/>
    </source>
</evidence>
<comment type="caution">
    <text evidence="5">The sequence shown here is derived from an EMBL/GenBank/DDBJ whole genome shotgun (WGS) entry which is preliminary data.</text>
</comment>
<dbReference type="GO" id="GO:0098592">
    <property type="term" value="C:cytoplasmic side of apical plasma membrane"/>
    <property type="evidence" value="ECO:0007669"/>
    <property type="project" value="TreeGrafter"/>
</dbReference>
<dbReference type="InterPro" id="IPR019748">
    <property type="entry name" value="FERM_central"/>
</dbReference>
<dbReference type="Gene3D" id="1.20.80.10">
    <property type="match status" value="1"/>
</dbReference>
<dbReference type="InterPro" id="IPR018979">
    <property type="entry name" value="FERM_N"/>
</dbReference>
<dbReference type="SUPFAM" id="SSF47031">
    <property type="entry name" value="Second domain of FERM"/>
    <property type="match status" value="1"/>
</dbReference>
<dbReference type="InterPro" id="IPR014352">
    <property type="entry name" value="FERM/acyl-CoA-bd_prot_sf"/>
</dbReference>
<dbReference type="InterPro" id="IPR011993">
    <property type="entry name" value="PH-like_dom_sf"/>
</dbReference>
<dbReference type="InterPro" id="IPR019749">
    <property type="entry name" value="Band_41_domain"/>
</dbReference>
<dbReference type="InterPro" id="IPR035963">
    <property type="entry name" value="FERM_2"/>
</dbReference>
<dbReference type="InterPro" id="IPR029071">
    <property type="entry name" value="Ubiquitin-like_domsf"/>
</dbReference>
<dbReference type="CDD" id="cd14473">
    <property type="entry name" value="FERM_B-lobe"/>
    <property type="match status" value="1"/>
</dbReference>
<dbReference type="Gene3D" id="2.30.29.30">
    <property type="entry name" value="Pleckstrin-homology domain (PH domain)/Phosphotyrosine-binding domain (PTB)"/>
    <property type="match status" value="1"/>
</dbReference>
<proteinExistence type="predicted"/>
<dbReference type="SMART" id="SM00295">
    <property type="entry name" value="B41"/>
    <property type="match status" value="1"/>
</dbReference>
<keyword evidence="6" id="KW-1185">Reference proteome</keyword>
<dbReference type="GO" id="GO:0035332">
    <property type="term" value="P:positive regulation of hippo signaling"/>
    <property type="evidence" value="ECO:0007669"/>
    <property type="project" value="TreeGrafter"/>
</dbReference>
<dbReference type="InterPro" id="IPR047145">
    <property type="entry name" value="FRMD6-like"/>
</dbReference>
<dbReference type="CDD" id="cd17101">
    <property type="entry name" value="FERM_F1_PTPN13_like"/>
    <property type="match status" value="1"/>
</dbReference>
<accession>A0AAV4TY59</accession>
<dbReference type="GO" id="GO:0070161">
    <property type="term" value="C:anchoring junction"/>
    <property type="evidence" value="ECO:0007669"/>
    <property type="project" value="UniProtKB-SubCell"/>
</dbReference>
<dbReference type="SUPFAM" id="SSF50729">
    <property type="entry name" value="PH domain-like"/>
    <property type="match status" value="1"/>
</dbReference>
<feature type="region of interest" description="Disordered" evidence="3">
    <location>
        <begin position="861"/>
        <end position="892"/>
    </location>
</feature>
<dbReference type="PANTHER" id="PTHR13429">
    <property type="entry name" value="FERM DOMAIN (PROTEIN4.1-EZRIN-RADIXIN-MOESIN) FAMILY"/>
    <property type="match status" value="1"/>
</dbReference>
<dbReference type="GO" id="GO:0048731">
    <property type="term" value="P:system development"/>
    <property type="evidence" value="ECO:0007669"/>
    <property type="project" value="UniProtKB-ARBA"/>
</dbReference>
<dbReference type="PANTHER" id="PTHR13429:SF5">
    <property type="entry name" value="PROTEIN EXPANDED"/>
    <property type="match status" value="1"/>
</dbReference>
<evidence type="ECO:0000313" key="6">
    <source>
        <dbReference type="Proteomes" id="UP001054837"/>
    </source>
</evidence>
<evidence type="ECO:0000256" key="3">
    <source>
        <dbReference type="SAM" id="MobiDB-lite"/>
    </source>
</evidence>
<dbReference type="Pfam" id="PF00373">
    <property type="entry name" value="FERM_M"/>
    <property type="match status" value="1"/>
</dbReference>
<comment type="subcellular location">
    <subcellularLocation>
        <location evidence="1">Cell junction</location>
    </subcellularLocation>
</comment>
<name>A0AAV4TY59_9ARAC</name>
<dbReference type="Proteomes" id="UP001054837">
    <property type="component" value="Unassembled WGS sequence"/>
</dbReference>
<dbReference type="InterPro" id="IPR000299">
    <property type="entry name" value="FERM_domain"/>
</dbReference>
<dbReference type="SMART" id="SM01196">
    <property type="entry name" value="FERM_C"/>
    <property type="match status" value="1"/>
</dbReference>
<evidence type="ECO:0000256" key="2">
    <source>
        <dbReference type="ARBA" id="ARBA00022949"/>
    </source>
</evidence>
<sequence length="1119" mass="126025">MPNLDFSRTISRFYNSYSMIFGRKTSTVEADQQWKGEKCLNTMRQSFHRALTTCRAPLPPGKKYVAVQFLTKELIFYVVDAKGKGQEIFDEATKHLGISDTELFGLAFYQDGDYIFIDLNLKVSKYAVRSWKTHVNGIGGDGQPLLILHLRVKYYVDCHLLINEKVVRHHYYLQLRENVKNYVQPLSEEKSFLLAALALQADFGNYNEDKHKDCYFEIYNYFPSWIVKRIGEDFILRNIPALHMDNAGLSRGEAQVGYIKEASDITAPHNLHFYKMRRKKGKVWSDVWLGIGDRGIHIYEEVENMKSLLSTFCWCDIAKLHFEKKKFEILSEGSPDYRRFTYFVQSEDLAKHLLWICRTTHHFHMANQSRVADLKKLELDGDKPYRESYIYTDIFDQAREQKQNTLQKNKLMKLKVENCTINFNGTGDNVTVEKSLNTKMSGWNNSENAQNVSLHHSMEVLPLANDCKFSSNIKYKSQSIPCLPDRSLTPYSASVNSSSHLWCPSSCEHTTPTSTLLSRSSCTSNTDSTYSSLSLSSSTLQVGSMSRCSIEGSGWLKCESFEELPLRDSSVQKLCISTFMDKHVQTASVYDAVPQKMDGSRNTLYSITNAQTVPSLSDNIDVNRTPSFNTCATNHFNKNSHLPSSSTSNINAQVNASRTTHSLESSTNNKIIDVKRSPSFNVCATVNSHKHSHLPSISNAQTDISRISFPEASSSNKIIDVKRSPSFNVCATVHSHKRSNKLNQQTAQQHRRTATRIGVSSLSRDQRLPLSLYDDRRMLACGSEPNLYDPIQLEKAAKSRLFQMNMNSRSEMCLNVLKVQNGIKVDATDSRNCHQSLPDVCNEIVDGETDFPCIPPPPAYRNDATNGIRPSETSGSYSHLPVSVSKPKSRNPQSVLTHLSEKDKDIHLNQSSPTDVLDIHQLRQRSRDLDLPLISALCNDHSLLLLPKTVPTCSRQRHLGSKDWSRFNRTTSLPNGDGLDGLLTNNGRPISWHVDSNQVPHWSEVTKPCSASWDYSIRTGTSGAEEISKPRTCSVDSGIRTYVPLNDVVGKGCIATSLPPTILTSFVKTPVKQSRNLREPSSASDSYRYNKNQMIPTKLLAGSLGNLAQGRLCQKGLSS</sequence>
<feature type="domain" description="FERM" evidence="4">
    <location>
        <begin position="63"/>
        <end position="368"/>
    </location>
</feature>
<keyword evidence="2" id="KW-0965">Cell junction</keyword>
<organism evidence="5 6">
    <name type="scientific">Caerostris darwini</name>
    <dbReference type="NCBI Taxonomy" id="1538125"/>
    <lineage>
        <taxon>Eukaryota</taxon>
        <taxon>Metazoa</taxon>
        <taxon>Ecdysozoa</taxon>
        <taxon>Arthropoda</taxon>
        <taxon>Chelicerata</taxon>
        <taxon>Arachnida</taxon>
        <taxon>Araneae</taxon>
        <taxon>Araneomorphae</taxon>
        <taxon>Entelegynae</taxon>
        <taxon>Araneoidea</taxon>
        <taxon>Araneidae</taxon>
        <taxon>Caerostris</taxon>
    </lineage>
</organism>
<dbReference type="AlphaFoldDB" id="A0AAV4TY59"/>
<gene>
    <name evidence="5" type="primary">FRMD1</name>
    <name evidence="5" type="ORF">CDAR_319161</name>
</gene>
<dbReference type="InterPro" id="IPR018980">
    <property type="entry name" value="FERM_PH-like_C"/>
</dbReference>